<comment type="caution">
    <text evidence="2">The sequence shown here is derived from an EMBL/GenBank/DDBJ whole genome shotgun (WGS) entry which is preliminary data.</text>
</comment>
<protein>
    <recommendedName>
        <fullName evidence="1">Retrotransposon Copia-like N-terminal domain-containing protein</fullName>
    </recommendedName>
</protein>
<organism evidence="2 3">
    <name type="scientific">Lactuca virosa</name>
    <dbReference type="NCBI Taxonomy" id="75947"/>
    <lineage>
        <taxon>Eukaryota</taxon>
        <taxon>Viridiplantae</taxon>
        <taxon>Streptophyta</taxon>
        <taxon>Embryophyta</taxon>
        <taxon>Tracheophyta</taxon>
        <taxon>Spermatophyta</taxon>
        <taxon>Magnoliopsida</taxon>
        <taxon>eudicotyledons</taxon>
        <taxon>Gunneridae</taxon>
        <taxon>Pentapetalae</taxon>
        <taxon>asterids</taxon>
        <taxon>campanulids</taxon>
        <taxon>Asterales</taxon>
        <taxon>Asteraceae</taxon>
        <taxon>Cichorioideae</taxon>
        <taxon>Cichorieae</taxon>
        <taxon>Lactucinae</taxon>
        <taxon>Lactuca</taxon>
    </lineage>
</organism>
<evidence type="ECO:0000313" key="3">
    <source>
        <dbReference type="Proteomes" id="UP001157418"/>
    </source>
</evidence>
<proteinExistence type="predicted"/>
<feature type="domain" description="Retrotransposon Copia-like N-terminal" evidence="1">
    <location>
        <begin position="17"/>
        <end position="57"/>
    </location>
</feature>
<evidence type="ECO:0000259" key="1">
    <source>
        <dbReference type="Pfam" id="PF14244"/>
    </source>
</evidence>
<evidence type="ECO:0000313" key="2">
    <source>
        <dbReference type="EMBL" id="CAH1413443.1"/>
    </source>
</evidence>
<dbReference type="PANTHER" id="PTHR47481:SF35">
    <property type="entry name" value="ZINC FINGER, CCHC-TYPE-RELATED"/>
    <property type="match status" value="1"/>
</dbReference>
<keyword evidence="3" id="KW-1185">Reference proteome</keyword>
<dbReference type="PANTHER" id="PTHR47481">
    <property type="match status" value="1"/>
</dbReference>
<sequence length="123" mass="13690">MAGSSSSDSLLSMNTILHLISNRLTSSNYLIWRNQIVSLLQYQNLLPLVDGSSTKPPSTIVKEGTSILNPELTEWQSADQRAVILLQASLSEEAFPLSSRSTPPGVKRLFLCLRFWAKISHYL</sequence>
<gene>
    <name evidence="2" type="ORF">LVIROSA_LOCUS1404</name>
</gene>
<dbReference type="EMBL" id="CAKMRJ010000001">
    <property type="protein sequence ID" value="CAH1413443.1"/>
    <property type="molecule type" value="Genomic_DNA"/>
</dbReference>
<dbReference type="Pfam" id="PF14244">
    <property type="entry name" value="Retrotran_gag_3"/>
    <property type="match status" value="1"/>
</dbReference>
<dbReference type="Proteomes" id="UP001157418">
    <property type="component" value="Unassembled WGS sequence"/>
</dbReference>
<name>A0AAU9LXM8_9ASTR</name>
<reference evidence="2 3" key="1">
    <citation type="submission" date="2022-01" db="EMBL/GenBank/DDBJ databases">
        <authorList>
            <person name="Xiong W."/>
            <person name="Schranz E."/>
        </authorList>
    </citation>
    <scope>NUCLEOTIDE SEQUENCE [LARGE SCALE GENOMIC DNA]</scope>
</reference>
<dbReference type="InterPro" id="IPR029472">
    <property type="entry name" value="Copia-like_N"/>
</dbReference>
<accession>A0AAU9LXM8</accession>
<dbReference type="AlphaFoldDB" id="A0AAU9LXM8"/>